<feature type="compositionally biased region" description="Polar residues" evidence="1">
    <location>
        <begin position="420"/>
        <end position="441"/>
    </location>
</feature>
<dbReference type="GO" id="GO:0008017">
    <property type="term" value="F:microtubule binding"/>
    <property type="evidence" value="ECO:0007669"/>
    <property type="project" value="InterPro"/>
</dbReference>
<protein>
    <submittedName>
        <fullName evidence="2">Uncharacterized protein</fullName>
    </submittedName>
</protein>
<gene>
    <name evidence="2" type="ORF">SLEP1_g39004</name>
</gene>
<dbReference type="PANTHER" id="PTHR33737">
    <property type="entry name" value="OS05G0121800 PROTEIN"/>
    <property type="match status" value="1"/>
</dbReference>
<feature type="region of interest" description="Disordered" evidence="1">
    <location>
        <begin position="172"/>
        <end position="441"/>
    </location>
</feature>
<evidence type="ECO:0000256" key="1">
    <source>
        <dbReference type="SAM" id="MobiDB-lite"/>
    </source>
</evidence>
<dbReference type="AlphaFoldDB" id="A0AAV5KZ45"/>
<dbReference type="PANTHER" id="PTHR33737:SF2">
    <property type="entry name" value="OS12G0102700 PROTEIN"/>
    <property type="match status" value="1"/>
</dbReference>
<accession>A0AAV5KZ45</accession>
<feature type="region of interest" description="Disordered" evidence="1">
    <location>
        <begin position="69"/>
        <end position="91"/>
    </location>
</feature>
<dbReference type="Proteomes" id="UP001054252">
    <property type="component" value="Unassembled WGS sequence"/>
</dbReference>
<feature type="compositionally biased region" description="Low complexity" evidence="1">
    <location>
        <begin position="173"/>
        <end position="184"/>
    </location>
</feature>
<keyword evidence="3" id="KW-1185">Reference proteome</keyword>
<evidence type="ECO:0000313" key="3">
    <source>
        <dbReference type="Proteomes" id="UP001054252"/>
    </source>
</evidence>
<feature type="compositionally biased region" description="Low complexity" evidence="1">
    <location>
        <begin position="347"/>
        <end position="365"/>
    </location>
</feature>
<evidence type="ECO:0000313" key="2">
    <source>
        <dbReference type="EMBL" id="GKV30154.1"/>
    </source>
</evidence>
<feature type="compositionally biased region" description="Polar residues" evidence="1">
    <location>
        <begin position="227"/>
        <end position="244"/>
    </location>
</feature>
<feature type="compositionally biased region" description="Low complexity" evidence="1">
    <location>
        <begin position="383"/>
        <end position="419"/>
    </location>
</feature>
<feature type="compositionally biased region" description="Polar residues" evidence="1">
    <location>
        <begin position="366"/>
        <end position="382"/>
    </location>
</feature>
<organism evidence="2 3">
    <name type="scientific">Rubroshorea leprosula</name>
    <dbReference type="NCBI Taxonomy" id="152421"/>
    <lineage>
        <taxon>Eukaryota</taxon>
        <taxon>Viridiplantae</taxon>
        <taxon>Streptophyta</taxon>
        <taxon>Embryophyta</taxon>
        <taxon>Tracheophyta</taxon>
        <taxon>Spermatophyta</taxon>
        <taxon>Magnoliopsida</taxon>
        <taxon>eudicotyledons</taxon>
        <taxon>Gunneridae</taxon>
        <taxon>Pentapetalae</taxon>
        <taxon>rosids</taxon>
        <taxon>malvids</taxon>
        <taxon>Malvales</taxon>
        <taxon>Dipterocarpaceae</taxon>
        <taxon>Rubroshorea</taxon>
    </lineage>
</organism>
<name>A0AAV5KZ45_9ROSI</name>
<feature type="compositionally biased region" description="Basic and acidic residues" evidence="1">
    <location>
        <begin position="263"/>
        <end position="280"/>
    </location>
</feature>
<feature type="region of interest" description="Disordered" evidence="1">
    <location>
        <begin position="505"/>
        <end position="544"/>
    </location>
</feature>
<comment type="caution">
    <text evidence="2">The sequence shown here is derived from an EMBL/GenBank/DDBJ whole genome shotgun (WGS) entry which is preliminary data.</text>
</comment>
<sequence length="544" mass="56954">MDEAEKQNDLDVRRLSLIDFSCEDDCLFTSPIIHPMNPKSSEKGDERKSVWLSEDSFCNNVERSADFLEKVGDAREPLESSEPGKGRKSEKYNLRKSLAWDSAFFTSDGVLDSEELSSMIGSGTKKCEKHRLPGIQEDENGSCDSLMPLESDALTLESLEADLFGDIRASIQKSSKASDNANSSIKMESRAAETETISSSKKAGPASQNKMKLKTAPTKHSVGMQVSGKSLKQNVARTRESPSSLLKLPKVQSGVTSIPKTSSKKDSIGPKHVKIEKDARSGNVVRAPALKTPAVGGSRNIIPRTTLHSRSSSYSSVSTKAELTTSCSSLDSCGSASSGSITKSPLNSMKKTSNSGTSNNSSLGSPDTNPSKVGSRGKIQTGSSQLSALLKSASSPSSSVSSASSVSASDSSLSPVSAVHQRSSGARTSIGTGSFKGVSTSEDGAQAIASLGGRVKIASAGTAGLAQPASMKPSGLRMPSPKIGFFDGVRSSGCSPKALLQPSIPSSLPKYGAGTVNPSGSTHRANPGRPQMGRTLNRKPKLQN</sequence>
<dbReference type="InterPro" id="IPR045882">
    <property type="entry name" value="GPT1/2"/>
</dbReference>
<dbReference type="EMBL" id="BPVZ01000085">
    <property type="protein sequence ID" value="GKV30154.1"/>
    <property type="molecule type" value="Genomic_DNA"/>
</dbReference>
<proteinExistence type="predicted"/>
<reference evidence="2 3" key="1">
    <citation type="journal article" date="2021" name="Commun. Biol.">
        <title>The genome of Shorea leprosula (Dipterocarpaceae) highlights the ecological relevance of drought in aseasonal tropical rainforests.</title>
        <authorList>
            <person name="Ng K.K.S."/>
            <person name="Kobayashi M.J."/>
            <person name="Fawcett J.A."/>
            <person name="Hatakeyama M."/>
            <person name="Paape T."/>
            <person name="Ng C.H."/>
            <person name="Ang C.C."/>
            <person name="Tnah L.H."/>
            <person name="Lee C.T."/>
            <person name="Nishiyama T."/>
            <person name="Sese J."/>
            <person name="O'Brien M.J."/>
            <person name="Copetti D."/>
            <person name="Mohd Noor M.I."/>
            <person name="Ong R.C."/>
            <person name="Putra M."/>
            <person name="Sireger I.Z."/>
            <person name="Indrioko S."/>
            <person name="Kosugi Y."/>
            <person name="Izuno A."/>
            <person name="Isagi Y."/>
            <person name="Lee S.L."/>
            <person name="Shimizu K.K."/>
        </authorList>
    </citation>
    <scope>NUCLEOTIDE SEQUENCE [LARGE SCALE GENOMIC DNA]</scope>
    <source>
        <strain evidence="2">214</strain>
    </source>
</reference>
<feature type="compositionally biased region" description="Low complexity" evidence="1">
    <location>
        <begin position="309"/>
        <end position="340"/>
    </location>
</feature>
<feature type="compositionally biased region" description="Polar residues" evidence="1">
    <location>
        <begin position="195"/>
        <end position="210"/>
    </location>
</feature>